<comment type="caution">
    <text evidence="2">The sequence shown here is derived from an EMBL/GenBank/DDBJ whole genome shotgun (WGS) entry which is preliminary data.</text>
</comment>
<feature type="domain" description="Glycosyl transferase family 1" evidence="1">
    <location>
        <begin position="182"/>
        <end position="341"/>
    </location>
</feature>
<keyword evidence="2" id="KW-0808">Transferase</keyword>
<dbReference type="Pfam" id="PF00534">
    <property type="entry name" value="Glycos_transf_1"/>
    <property type="match status" value="1"/>
</dbReference>
<proteinExistence type="predicted"/>
<dbReference type="AlphaFoldDB" id="A0A4Q9YYI6"/>
<dbReference type="OrthoDB" id="798298at2"/>
<evidence type="ECO:0000259" key="1">
    <source>
        <dbReference type="Pfam" id="PF00534"/>
    </source>
</evidence>
<protein>
    <submittedName>
        <fullName evidence="2">Glycosyltransferase family 4 protein</fullName>
    </submittedName>
</protein>
<name>A0A4Q9YYI6_9FLAO</name>
<keyword evidence="3" id="KW-1185">Reference proteome</keyword>
<evidence type="ECO:0000313" key="2">
    <source>
        <dbReference type="EMBL" id="TBX68809.1"/>
    </source>
</evidence>
<dbReference type="Gene3D" id="3.40.50.2000">
    <property type="entry name" value="Glycogen Phosphorylase B"/>
    <property type="match status" value="2"/>
</dbReference>
<dbReference type="PANTHER" id="PTHR12526:SF630">
    <property type="entry name" value="GLYCOSYLTRANSFERASE"/>
    <property type="match status" value="1"/>
</dbReference>
<evidence type="ECO:0000313" key="3">
    <source>
        <dbReference type="Proteomes" id="UP000293300"/>
    </source>
</evidence>
<accession>A0A4Q9YYI6</accession>
<dbReference type="InterPro" id="IPR001296">
    <property type="entry name" value="Glyco_trans_1"/>
</dbReference>
<organism evidence="2 3">
    <name type="scientific">Flavobacterium silvisoli</name>
    <dbReference type="NCBI Taxonomy" id="2529433"/>
    <lineage>
        <taxon>Bacteria</taxon>
        <taxon>Pseudomonadati</taxon>
        <taxon>Bacteroidota</taxon>
        <taxon>Flavobacteriia</taxon>
        <taxon>Flavobacteriales</taxon>
        <taxon>Flavobacteriaceae</taxon>
        <taxon>Flavobacterium</taxon>
    </lineage>
</organism>
<gene>
    <name evidence="2" type="ORF">EZL74_08070</name>
</gene>
<dbReference type="Proteomes" id="UP000293300">
    <property type="component" value="Unassembled WGS sequence"/>
</dbReference>
<dbReference type="EMBL" id="SJPE01000008">
    <property type="protein sequence ID" value="TBX68809.1"/>
    <property type="molecule type" value="Genomic_DNA"/>
</dbReference>
<dbReference type="GO" id="GO:0016757">
    <property type="term" value="F:glycosyltransferase activity"/>
    <property type="evidence" value="ECO:0007669"/>
    <property type="project" value="InterPro"/>
</dbReference>
<reference evidence="2 3" key="1">
    <citation type="submission" date="2019-02" db="EMBL/GenBank/DDBJ databases">
        <title>Flavobacterium sp. RD-2-33 isolated from forest soil.</title>
        <authorList>
            <person name="Chaudhary D.K."/>
        </authorList>
    </citation>
    <scope>NUCLEOTIDE SEQUENCE [LARGE SCALE GENOMIC DNA]</scope>
    <source>
        <strain evidence="2 3">RD-2-33</strain>
    </source>
</reference>
<dbReference type="PANTHER" id="PTHR12526">
    <property type="entry name" value="GLYCOSYLTRANSFERASE"/>
    <property type="match status" value="1"/>
</dbReference>
<sequence length="365" mass="41574">MIKAGRKIAIISISLSSGGAERCSGLLGLMLEKEHFEIHHIIINDGTDFHFNGALLNLGKQTTAKNPLIRKIMKGYLLHKYLKDNQIDIIIDNRTRTNSVREFLAQLMYGKRRKFAMVQNFKLYKYLPKSVFLARMLYRNTEKIVCVSKAIEQEVIRKYGLTNTCSIYNPVQLSDSEPEKISNLPEKFILFFGRLEEKHKNISLLLEGFKLSGIASSGYQLILLGDGPDYLFVKNKIAALDLTESVRMLPYTNNPFGYVKQARFTVLTSHYEGFPLSIIESLSLGTPVIAVDCNSGPREIIQHEINGLLIENHNSKILSRAIMTLVDDEVLYQKCKNNAKKSVEHLSLKNIVHQWKELLEKNDNN</sequence>
<dbReference type="SUPFAM" id="SSF53756">
    <property type="entry name" value="UDP-Glycosyltransferase/glycogen phosphorylase"/>
    <property type="match status" value="1"/>
</dbReference>